<keyword evidence="6 9" id="KW-0067">ATP-binding</keyword>
<comment type="similarity">
    <text evidence="1 9">Belongs to the ABC transporter superfamily.</text>
</comment>
<feature type="domain" description="ABC transporter" evidence="10">
    <location>
        <begin position="15"/>
        <end position="238"/>
    </location>
</feature>
<keyword evidence="3 9" id="KW-1003">Cell membrane</keyword>
<evidence type="ECO:0000256" key="2">
    <source>
        <dbReference type="ARBA" id="ARBA00020019"/>
    </source>
</evidence>
<dbReference type="EMBL" id="CDRZ01000078">
    <property type="protein sequence ID" value="CEO88261.1"/>
    <property type="molecule type" value="Genomic_DNA"/>
</dbReference>
<dbReference type="SUPFAM" id="SSF52540">
    <property type="entry name" value="P-loop containing nucleoside triphosphate hydrolases"/>
    <property type="match status" value="1"/>
</dbReference>
<dbReference type="Proteomes" id="UP000046155">
    <property type="component" value="Unassembled WGS sequence"/>
</dbReference>
<dbReference type="PANTHER" id="PTHR24220">
    <property type="entry name" value="IMPORT ATP-BINDING PROTEIN"/>
    <property type="match status" value="1"/>
</dbReference>
<accession>A0A0B7MK24</accession>
<proteinExistence type="inferred from homology"/>
<evidence type="ECO:0000313" key="12">
    <source>
        <dbReference type="Proteomes" id="UP000046155"/>
    </source>
</evidence>
<evidence type="ECO:0000313" key="11">
    <source>
        <dbReference type="EMBL" id="CEO88261.1"/>
    </source>
</evidence>
<keyword evidence="8 9" id="KW-0131">Cell cycle</keyword>
<comment type="function">
    <text evidence="9">Part of the ABC transporter FtsEX involved in cellular division.</text>
</comment>
<evidence type="ECO:0000256" key="4">
    <source>
        <dbReference type="ARBA" id="ARBA00022618"/>
    </source>
</evidence>
<evidence type="ECO:0000256" key="5">
    <source>
        <dbReference type="ARBA" id="ARBA00022741"/>
    </source>
</evidence>
<dbReference type="FunFam" id="3.40.50.300:FF:000056">
    <property type="entry name" value="Cell division ATP-binding protein FtsE"/>
    <property type="match status" value="1"/>
</dbReference>
<comment type="subunit">
    <text evidence="9">Homodimer. Forms a membrane-associated complex with FtsX.</text>
</comment>
<gene>
    <name evidence="9 11" type="primary">ftsE</name>
    <name evidence="11" type="ORF">SSCH_1690004</name>
</gene>
<dbReference type="InterPro" id="IPR003439">
    <property type="entry name" value="ABC_transporter-like_ATP-bd"/>
</dbReference>
<keyword evidence="12" id="KW-1185">Reference proteome</keyword>
<keyword evidence="5 9" id="KW-0547">Nucleotide-binding</keyword>
<comment type="subcellular location">
    <subcellularLocation>
        <location evidence="9">Cell membrane</location>
        <topology evidence="9">Peripheral membrane protein</topology>
        <orientation evidence="9">Cytoplasmic side</orientation>
    </subcellularLocation>
</comment>
<dbReference type="SMART" id="SM00382">
    <property type="entry name" value="AAA"/>
    <property type="match status" value="1"/>
</dbReference>
<evidence type="ECO:0000256" key="1">
    <source>
        <dbReference type="ARBA" id="ARBA00005417"/>
    </source>
</evidence>
<dbReference type="InterPro" id="IPR027417">
    <property type="entry name" value="P-loop_NTPase"/>
</dbReference>
<dbReference type="PROSITE" id="PS50893">
    <property type="entry name" value="ABC_TRANSPORTER_2"/>
    <property type="match status" value="1"/>
</dbReference>
<dbReference type="InterPro" id="IPR005286">
    <property type="entry name" value="Cell_div_FtsE"/>
</dbReference>
<dbReference type="Gene3D" id="3.40.50.300">
    <property type="entry name" value="P-loop containing nucleotide triphosphate hydrolases"/>
    <property type="match status" value="1"/>
</dbReference>
<dbReference type="NCBIfam" id="TIGR02673">
    <property type="entry name" value="FtsE"/>
    <property type="match status" value="1"/>
</dbReference>
<dbReference type="GO" id="GO:0022857">
    <property type="term" value="F:transmembrane transporter activity"/>
    <property type="evidence" value="ECO:0007669"/>
    <property type="project" value="TreeGrafter"/>
</dbReference>
<name>A0A0B7MK24_9FIRM</name>
<dbReference type="GO" id="GO:0005886">
    <property type="term" value="C:plasma membrane"/>
    <property type="evidence" value="ECO:0007669"/>
    <property type="project" value="UniProtKB-SubCell"/>
</dbReference>
<evidence type="ECO:0000259" key="10">
    <source>
        <dbReference type="PROSITE" id="PS50893"/>
    </source>
</evidence>
<dbReference type="GO" id="GO:0016887">
    <property type="term" value="F:ATP hydrolysis activity"/>
    <property type="evidence" value="ECO:0007669"/>
    <property type="project" value="InterPro"/>
</dbReference>
<keyword evidence="7 9" id="KW-0472">Membrane</keyword>
<dbReference type="PANTHER" id="PTHR24220:SF470">
    <property type="entry name" value="CELL DIVISION ATP-BINDING PROTEIN FTSE"/>
    <property type="match status" value="1"/>
</dbReference>
<evidence type="ECO:0000256" key="9">
    <source>
        <dbReference type="RuleBase" id="RU365094"/>
    </source>
</evidence>
<dbReference type="InterPro" id="IPR015854">
    <property type="entry name" value="ABC_transpr_LolD-like"/>
</dbReference>
<evidence type="ECO:0000256" key="3">
    <source>
        <dbReference type="ARBA" id="ARBA00022475"/>
    </source>
</evidence>
<evidence type="ECO:0000256" key="7">
    <source>
        <dbReference type="ARBA" id="ARBA00023136"/>
    </source>
</evidence>
<sequence>MGIISNVSDWSGIVISFFNVSKVYPNGVKALQGVSIQIKSGEFVFIVGPSGAGKSTMIKLIFREELPTKGQIYIGGRSVVRMRPREVPNLRRRIGMVFQDFRLLPDRTVFENVAFAMKVVCAGRSEIRERVPEVLKLVGLEKRMDDYPSQLSGGEQQRTAIARALVNRPSIMIADEPTGNLDIDTSWEIMDCFQEINEQGTTVIIATHAKEIVDSMRQRVIALNCGEIVRDEHRGVYANAT</sequence>
<dbReference type="AlphaFoldDB" id="A0A0B7MK24"/>
<evidence type="ECO:0000256" key="8">
    <source>
        <dbReference type="ARBA" id="ARBA00023306"/>
    </source>
</evidence>
<dbReference type="GO" id="GO:0005524">
    <property type="term" value="F:ATP binding"/>
    <property type="evidence" value="ECO:0007669"/>
    <property type="project" value="UniProtKB-UniRule"/>
</dbReference>
<evidence type="ECO:0000256" key="6">
    <source>
        <dbReference type="ARBA" id="ARBA00022840"/>
    </source>
</evidence>
<keyword evidence="4 9" id="KW-0132">Cell division</keyword>
<protein>
    <recommendedName>
        <fullName evidence="2 9">Cell division ATP-binding protein FtsE</fullName>
    </recommendedName>
</protein>
<dbReference type="Pfam" id="PF00005">
    <property type="entry name" value="ABC_tran"/>
    <property type="match status" value="1"/>
</dbReference>
<reference evidence="12" key="1">
    <citation type="submission" date="2015-01" db="EMBL/GenBank/DDBJ databases">
        <authorList>
            <person name="Manzoor Shahid"/>
            <person name="Zubair Saima"/>
        </authorList>
    </citation>
    <scope>NUCLEOTIDE SEQUENCE [LARGE SCALE GENOMIC DNA]</scope>
    <source>
        <strain evidence="12">Sp3</strain>
    </source>
</reference>
<organism evidence="11 12">
    <name type="scientific">Syntrophaceticus schinkii</name>
    <dbReference type="NCBI Taxonomy" id="499207"/>
    <lineage>
        <taxon>Bacteria</taxon>
        <taxon>Bacillati</taxon>
        <taxon>Bacillota</taxon>
        <taxon>Clostridia</taxon>
        <taxon>Thermoanaerobacterales</taxon>
        <taxon>Thermoanaerobacterales Family III. Incertae Sedis</taxon>
        <taxon>Syntrophaceticus</taxon>
    </lineage>
</organism>
<dbReference type="InterPro" id="IPR003593">
    <property type="entry name" value="AAA+_ATPase"/>
</dbReference>
<dbReference type="GO" id="GO:0051301">
    <property type="term" value="P:cell division"/>
    <property type="evidence" value="ECO:0007669"/>
    <property type="project" value="UniProtKB-UniRule"/>
</dbReference>